<dbReference type="EMBL" id="JABWRE020000001">
    <property type="protein sequence ID" value="MBV4536788.1"/>
    <property type="molecule type" value="Genomic_DNA"/>
</dbReference>
<dbReference type="EMBL" id="JAHWXS010000037">
    <property type="protein sequence ID" value="MFK5736758.1"/>
    <property type="molecule type" value="Genomic_DNA"/>
</dbReference>
<organism evidence="1">
    <name type="scientific">Pseudomonas urmiensis</name>
    <dbReference type="NCBI Taxonomy" id="2745493"/>
    <lineage>
        <taxon>Bacteria</taxon>
        <taxon>Pseudomonadati</taxon>
        <taxon>Pseudomonadota</taxon>
        <taxon>Gammaproteobacteria</taxon>
        <taxon>Pseudomonadales</taxon>
        <taxon>Pseudomonadaceae</taxon>
        <taxon>Pseudomonas</taxon>
    </lineage>
</organism>
<dbReference type="EMBL" id="JABWRE010000007">
    <property type="protein sequence ID" value="MBC3441272.1"/>
    <property type="molecule type" value="Genomic_DNA"/>
</dbReference>
<gene>
    <name evidence="2" type="ORF">HU737_012415</name>
    <name evidence="1" type="ORF">HU737_11300</name>
    <name evidence="3" type="ORF">KW869_24760</name>
</gene>
<proteinExistence type="predicted"/>
<reference evidence="2" key="4">
    <citation type="submission" date="2021-06" db="EMBL/GenBank/DDBJ databases">
        <title>Updating the genus Pseudomonas: Description of 43 new species and partition of the Pseudomonas putida group.</title>
        <authorList>
            <person name="Girard L."/>
            <person name="Lood C."/>
            <person name="Vandamme P."/>
            <person name="Rokni-Zadeh H."/>
            <person name="Van Noort V."/>
            <person name="Hofte M."/>
            <person name="Lavigne R."/>
            <person name="De Mot R."/>
        </authorList>
    </citation>
    <scope>NUCLEOTIDE SEQUENCE</scope>
    <source>
        <strain evidence="2">SWRI10</strain>
    </source>
</reference>
<evidence type="ECO:0000313" key="3">
    <source>
        <dbReference type="EMBL" id="MFK5736758.1"/>
    </source>
</evidence>
<dbReference type="AlphaFoldDB" id="A0A923FXV7"/>
<evidence type="ECO:0000313" key="2">
    <source>
        <dbReference type="EMBL" id="MBV4536788.1"/>
    </source>
</evidence>
<name>A0A923FXV7_9PSED</name>
<reference evidence="3" key="5">
    <citation type="submission" date="2021-07" db="EMBL/GenBank/DDBJ databases">
        <authorList>
            <person name="Wevar Oller A.L."/>
            <person name="Talano M.A."/>
            <person name="Torres Tejerizo G.A."/>
            <person name="Agostini E."/>
        </authorList>
    </citation>
    <scope>NUCLEOTIDE SEQUENCE</scope>
    <source>
        <strain evidence="3">AW4</strain>
    </source>
</reference>
<sequence length="171" mass="20286">MNLPKFYENIVSKESYRDLERFFDEVDSFEEMPLISRDCRTETLQKMLNGNDASEFLLGFSYFILNTLRLISHTKKIKQGLIAITFMNFDKEEYGPTLIPRLFVYPDEAGQALYENLIKNQQGRISTEMKRTKDLFKKCNLMEQFTFVESRWFDKACNEELIRVFAIPKQT</sequence>
<reference evidence="1" key="3">
    <citation type="submission" date="2020-07" db="EMBL/GenBank/DDBJ databases">
        <authorList>
            <person name="Lood C."/>
            <person name="Girard L."/>
        </authorList>
    </citation>
    <scope>NUCLEOTIDE SEQUENCE</scope>
    <source>
        <strain evidence="1">SWRI10</strain>
    </source>
</reference>
<evidence type="ECO:0000313" key="4">
    <source>
        <dbReference type="Proteomes" id="UP001621534"/>
    </source>
</evidence>
<evidence type="ECO:0000313" key="1">
    <source>
        <dbReference type="EMBL" id="MBC3441272.1"/>
    </source>
</evidence>
<protein>
    <submittedName>
        <fullName evidence="1">Uncharacterized protein</fullName>
    </submittedName>
</protein>
<keyword evidence="4" id="KW-1185">Reference proteome</keyword>
<accession>A0A923FXV7</accession>
<dbReference type="RefSeq" id="WP_186554825.1">
    <property type="nucleotide sequence ID" value="NZ_JABWRE020000001.1"/>
</dbReference>
<dbReference type="Proteomes" id="UP000599879">
    <property type="component" value="Unassembled WGS sequence"/>
</dbReference>
<reference evidence="3 4" key="1">
    <citation type="journal article" date="2012" name="Plant Soil">
        <title>Screening of plant growth-promoting traits in arsenic-resistant bacteria isolated from the rhizosphere of soybean plants from Argentinean agricultural soil.</title>
        <authorList>
            <person name="Wevar Oller A.L."/>
            <person name="Talano M.A."/>
            <person name="Agostini E."/>
        </authorList>
    </citation>
    <scope>NUCLEOTIDE SEQUENCE [LARGE SCALE GENOMIC DNA]</scope>
    <source>
        <strain evidence="3 4">AW4</strain>
    </source>
</reference>
<dbReference type="Proteomes" id="UP001621534">
    <property type="component" value="Unassembled WGS sequence"/>
</dbReference>
<comment type="caution">
    <text evidence="1">The sequence shown here is derived from an EMBL/GenBank/DDBJ whole genome shotgun (WGS) entry which is preliminary data.</text>
</comment>
<reference evidence="1" key="2">
    <citation type="journal article" date="2020" name="Microorganisms">
        <title>Reliable Identification of Environmental Pseudomonas Isolates Using the rpoD Gene.</title>
        <authorList>
            <consortium name="The Broad Institute Genome Sequencing Platform"/>
            <person name="Girard L."/>
            <person name="Lood C."/>
            <person name="Rokni-Zadeh H."/>
            <person name="van Noort V."/>
            <person name="Lavigne R."/>
            <person name="De Mot R."/>
        </authorList>
    </citation>
    <scope>NUCLEOTIDE SEQUENCE</scope>
    <source>
        <strain evidence="1">SWRI10</strain>
    </source>
</reference>